<evidence type="ECO:0000313" key="1">
    <source>
        <dbReference type="EMBL" id="BCP66560.1"/>
    </source>
</evidence>
<reference evidence="2" key="1">
    <citation type="submission" date="2021-01" db="EMBL/GenBank/DDBJ databases">
        <title>Complete Genome Sequence of Thermus thermophilus Strain HB5018, Isolated from Mine Onsen Hot Spring.</title>
        <authorList>
            <person name="Miyazaki K."/>
            <person name="Moriya T."/>
            <person name="Nemoto N."/>
            <person name="Oshima T."/>
            <person name="Yura K."/>
            <person name="Bessho Y."/>
        </authorList>
    </citation>
    <scope>NUCLEOTIDE SEQUENCE [LARGE SCALE GENOMIC DNA]</scope>
    <source>
        <strain evidence="2">HB5018</strain>
    </source>
</reference>
<dbReference type="AlphaFoldDB" id="A0A7R7TEP2"/>
<organism evidence="1 2">
    <name type="scientific">Thermus thermophilus</name>
    <dbReference type="NCBI Taxonomy" id="274"/>
    <lineage>
        <taxon>Bacteria</taxon>
        <taxon>Thermotogati</taxon>
        <taxon>Deinococcota</taxon>
        <taxon>Deinococci</taxon>
        <taxon>Thermales</taxon>
        <taxon>Thermaceae</taxon>
        <taxon>Thermus</taxon>
    </lineage>
</organism>
<protein>
    <submittedName>
        <fullName evidence="1">Uncharacterized protein</fullName>
    </submittedName>
</protein>
<gene>
    <name evidence="1" type="ORF">TthHB5018_14940</name>
</gene>
<dbReference type="Proteomes" id="UP000596099">
    <property type="component" value="Chromosome"/>
</dbReference>
<evidence type="ECO:0000313" key="2">
    <source>
        <dbReference type="Proteomes" id="UP000596099"/>
    </source>
</evidence>
<name>A0A7R7TEP2_THETH</name>
<accession>A0A7R7TEP2</accession>
<sequence length="133" mass="15224">MCPSILRPMRTLLFLALAALGLYWYAERYGLAVGYPPFLPVFYWKYTGEAEYPVRVTGLYDALKVKVSGRLEEGRLRVVLLRDGRKVGERTYDGAFQDEVRFGVSPGAYLLRFELQGAKGQVRYDWVTTKFAP</sequence>
<dbReference type="EMBL" id="AP024270">
    <property type="protein sequence ID" value="BCP66560.1"/>
    <property type="molecule type" value="Genomic_DNA"/>
</dbReference>
<proteinExistence type="predicted"/>